<dbReference type="Gene3D" id="3.30.160.60">
    <property type="entry name" value="Classic Zinc Finger"/>
    <property type="match status" value="1"/>
</dbReference>
<dbReference type="EMBL" id="CAJPWZ010002289">
    <property type="protein sequence ID" value="CAG2235016.1"/>
    <property type="molecule type" value="Genomic_DNA"/>
</dbReference>
<dbReference type="Gene3D" id="2.120.10.30">
    <property type="entry name" value="TolB, C-terminal domain"/>
    <property type="match status" value="1"/>
</dbReference>
<sequence>MATSLSVCVVCDLQHQTTQSTDWCIECEEPLCSACKQHHNVLKATRNHETISISDYQLLPAVVTDIKQNCVHHNEMYQLYCNKHESPICNKCVKDHGKCGEILSLDELGKNIKNSESFVDLQHSLDDLLDNINQIRKDKESNMERITEQKTKIAAEVCHIKKKVIQHVNKLEEEFIRELDQIELKYCNPIRSSVSSLQDRTKEINQLKSEIKNTKKYGSNLQTFLNRFGYFNVKTSPSPKIELQRRKDRQAQINVSKAINSINNVKLELIRKCNTTCEFSSGCCVTKTGEFLFTNYEDNNDKLTAINVKGKVEYTIPIREPYSAFDFVIFDDSTVAVSTGYSHIKPGISIVDLTKKIVFKFIDLPGIPYGITYDGKALICCVEDKGLHVISCTDYSITTIPNTGSLRYSYVTTHADKIFFTNPDNHTVSCCLYSGVHIWEFEDKRVLDDPRGITIDNKGNVFVVGRNTCNVVVISPDGKHCKQILTKDDGLDRPTTLFFDKLRNQLLVTNLNRSAYGFNVSYI</sequence>
<dbReference type="InterPro" id="IPR000315">
    <property type="entry name" value="Znf_B-box"/>
</dbReference>
<dbReference type="Proteomes" id="UP000683360">
    <property type="component" value="Unassembled WGS sequence"/>
</dbReference>
<evidence type="ECO:0000256" key="2">
    <source>
        <dbReference type="SAM" id="Coils"/>
    </source>
</evidence>
<evidence type="ECO:0000256" key="1">
    <source>
        <dbReference type="PROSITE-ProRule" id="PRU00024"/>
    </source>
</evidence>
<dbReference type="GO" id="GO:0008270">
    <property type="term" value="F:zinc ion binding"/>
    <property type="evidence" value="ECO:0007669"/>
    <property type="project" value="UniProtKB-KW"/>
</dbReference>
<feature type="coiled-coil region" evidence="2">
    <location>
        <begin position="118"/>
        <end position="156"/>
    </location>
</feature>
<proteinExistence type="predicted"/>
<keyword evidence="5" id="KW-1185">Reference proteome</keyword>
<dbReference type="OrthoDB" id="342730at2759"/>
<reference evidence="4" key="1">
    <citation type="submission" date="2021-03" db="EMBL/GenBank/DDBJ databases">
        <authorList>
            <person name="Bekaert M."/>
        </authorList>
    </citation>
    <scope>NUCLEOTIDE SEQUENCE</scope>
</reference>
<organism evidence="4 5">
    <name type="scientific">Mytilus edulis</name>
    <name type="common">Blue mussel</name>
    <dbReference type="NCBI Taxonomy" id="6550"/>
    <lineage>
        <taxon>Eukaryota</taxon>
        <taxon>Metazoa</taxon>
        <taxon>Spiralia</taxon>
        <taxon>Lophotrochozoa</taxon>
        <taxon>Mollusca</taxon>
        <taxon>Bivalvia</taxon>
        <taxon>Autobranchia</taxon>
        <taxon>Pteriomorphia</taxon>
        <taxon>Mytilida</taxon>
        <taxon>Mytiloidea</taxon>
        <taxon>Mytilidae</taxon>
        <taxon>Mytilinae</taxon>
        <taxon>Mytilus</taxon>
    </lineage>
</organism>
<evidence type="ECO:0000259" key="3">
    <source>
        <dbReference type="PROSITE" id="PS50119"/>
    </source>
</evidence>
<protein>
    <recommendedName>
        <fullName evidence="3">B box-type domain-containing protein</fullName>
    </recommendedName>
</protein>
<evidence type="ECO:0000313" key="4">
    <source>
        <dbReference type="EMBL" id="CAG2235016.1"/>
    </source>
</evidence>
<dbReference type="GO" id="GO:0061630">
    <property type="term" value="F:ubiquitin protein ligase activity"/>
    <property type="evidence" value="ECO:0007669"/>
    <property type="project" value="TreeGrafter"/>
</dbReference>
<dbReference type="AlphaFoldDB" id="A0A8S3TMV7"/>
<feature type="domain" description="B box-type" evidence="3">
    <location>
        <begin position="3"/>
        <end position="53"/>
    </location>
</feature>
<accession>A0A8S3TMV7</accession>
<dbReference type="PANTHER" id="PTHR25462">
    <property type="entry name" value="BONUS, ISOFORM C-RELATED"/>
    <property type="match status" value="1"/>
</dbReference>
<keyword evidence="1" id="KW-0479">Metal-binding</keyword>
<dbReference type="SUPFAM" id="SSF101898">
    <property type="entry name" value="NHL repeat"/>
    <property type="match status" value="1"/>
</dbReference>
<dbReference type="PANTHER" id="PTHR25462:SF291">
    <property type="entry name" value="E3 UBIQUITIN-PROTEIN LIGASE TRIM45"/>
    <property type="match status" value="1"/>
</dbReference>
<dbReference type="PROSITE" id="PS50119">
    <property type="entry name" value="ZF_BBOX"/>
    <property type="match status" value="1"/>
</dbReference>
<dbReference type="SUPFAM" id="SSF57845">
    <property type="entry name" value="B-box zinc-binding domain"/>
    <property type="match status" value="1"/>
</dbReference>
<gene>
    <name evidence="4" type="ORF">MEDL_47602</name>
</gene>
<evidence type="ECO:0000313" key="5">
    <source>
        <dbReference type="Proteomes" id="UP000683360"/>
    </source>
</evidence>
<keyword evidence="1" id="KW-0863">Zinc-finger</keyword>
<comment type="caution">
    <text evidence="4">The sequence shown here is derived from an EMBL/GenBank/DDBJ whole genome shotgun (WGS) entry which is preliminary data.</text>
</comment>
<dbReference type="InterPro" id="IPR047153">
    <property type="entry name" value="TRIM45/56/19-like"/>
</dbReference>
<name>A0A8S3TMV7_MYTED</name>
<dbReference type="InterPro" id="IPR011042">
    <property type="entry name" value="6-blade_b-propeller_TolB-like"/>
</dbReference>
<keyword evidence="2" id="KW-0175">Coiled coil</keyword>
<keyword evidence="1" id="KW-0862">Zinc</keyword>